<feature type="region of interest" description="Disordered" evidence="4">
    <location>
        <begin position="44"/>
        <end position="74"/>
    </location>
</feature>
<feature type="compositionally biased region" description="Low complexity" evidence="4">
    <location>
        <begin position="190"/>
        <end position="201"/>
    </location>
</feature>
<keyword evidence="7" id="KW-1185">Reference proteome</keyword>
<sequence>MLPTVHTMHPYTDTRRSRRLSRQVPVTYDEHGWESTTSTCLTSDIDTSPRTISSPAITAVPSRSRRASRKSGTHIPRPSNAFILFRSWYIQYTSERQHAVISQDAGNAWHVLPVEQQEYWRQQALLKKLEHAARYPNYQYAPGSNKPKRSKTKHTSKHTNTCAGVTRCEKAARQVSPPPRTEKVPPLPSPSDTTSASDPSSQLQIDSAEFYFVPTDEIPPLDLYAPAPGEPVFVMDICTPLVPSQHDIMLSQAADPLDDLDYTSETWAHLDQPLLSTDDIWKTPGVCSDDYGALSASSSYTFPWSMSEERAMY</sequence>
<name>A0A0D7BBG4_9AGAR</name>
<dbReference type="SUPFAM" id="SSF47095">
    <property type="entry name" value="HMG-box"/>
    <property type="match status" value="1"/>
</dbReference>
<evidence type="ECO:0000256" key="1">
    <source>
        <dbReference type="ARBA" id="ARBA00023125"/>
    </source>
</evidence>
<feature type="compositionally biased region" description="Basic residues" evidence="4">
    <location>
        <begin position="146"/>
        <end position="157"/>
    </location>
</feature>
<keyword evidence="1 3" id="KW-0238">DNA-binding</keyword>
<dbReference type="GO" id="GO:0005634">
    <property type="term" value="C:nucleus"/>
    <property type="evidence" value="ECO:0007669"/>
    <property type="project" value="UniProtKB-UniRule"/>
</dbReference>
<feature type="compositionally biased region" description="Basic residues" evidence="4">
    <location>
        <begin position="63"/>
        <end position="72"/>
    </location>
</feature>
<evidence type="ECO:0000256" key="2">
    <source>
        <dbReference type="ARBA" id="ARBA00023163"/>
    </source>
</evidence>
<proteinExistence type="predicted"/>
<dbReference type="STRING" id="1314674.A0A0D7BBG4"/>
<feature type="region of interest" description="Disordered" evidence="4">
    <location>
        <begin position="1"/>
        <end position="21"/>
    </location>
</feature>
<dbReference type="EMBL" id="KN880524">
    <property type="protein sequence ID" value="KIY67514.1"/>
    <property type="molecule type" value="Genomic_DNA"/>
</dbReference>
<dbReference type="PROSITE" id="PS50118">
    <property type="entry name" value="HMG_BOX_2"/>
    <property type="match status" value="1"/>
</dbReference>
<protein>
    <recommendedName>
        <fullName evidence="5">HMG box domain-containing protein</fullName>
    </recommendedName>
</protein>
<dbReference type="PANTHER" id="PTHR10270">
    <property type="entry name" value="SOX TRANSCRIPTION FACTOR"/>
    <property type="match status" value="1"/>
</dbReference>
<dbReference type="GO" id="GO:0000122">
    <property type="term" value="P:negative regulation of transcription by RNA polymerase II"/>
    <property type="evidence" value="ECO:0007669"/>
    <property type="project" value="TreeGrafter"/>
</dbReference>
<evidence type="ECO:0000256" key="4">
    <source>
        <dbReference type="SAM" id="MobiDB-lite"/>
    </source>
</evidence>
<dbReference type="CDD" id="cd01389">
    <property type="entry name" value="HMG-box_ROX1-like"/>
    <property type="match status" value="1"/>
</dbReference>
<keyword evidence="2" id="KW-0804">Transcription</keyword>
<evidence type="ECO:0000313" key="7">
    <source>
        <dbReference type="Proteomes" id="UP000054007"/>
    </source>
</evidence>
<dbReference type="GO" id="GO:0000978">
    <property type="term" value="F:RNA polymerase II cis-regulatory region sequence-specific DNA binding"/>
    <property type="evidence" value="ECO:0007669"/>
    <property type="project" value="TreeGrafter"/>
</dbReference>
<evidence type="ECO:0000313" key="6">
    <source>
        <dbReference type="EMBL" id="KIY67514.1"/>
    </source>
</evidence>
<dbReference type="Proteomes" id="UP000054007">
    <property type="component" value="Unassembled WGS sequence"/>
</dbReference>
<evidence type="ECO:0000259" key="5">
    <source>
        <dbReference type="PROSITE" id="PS50118"/>
    </source>
</evidence>
<dbReference type="AlphaFoldDB" id="A0A0D7BBG4"/>
<dbReference type="InterPro" id="IPR036910">
    <property type="entry name" value="HMG_box_dom_sf"/>
</dbReference>
<dbReference type="GO" id="GO:0001228">
    <property type="term" value="F:DNA-binding transcription activator activity, RNA polymerase II-specific"/>
    <property type="evidence" value="ECO:0007669"/>
    <property type="project" value="TreeGrafter"/>
</dbReference>
<feature type="domain" description="HMG box" evidence="5">
    <location>
        <begin position="75"/>
        <end position="139"/>
    </location>
</feature>
<reference evidence="6 7" key="1">
    <citation type="journal article" date="2015" name="Fungal Genet. Biol.">
        <title>Evolution of novel wood decay mechanisms in Agaricales revealed by the genome sequences of Fistulina hepatica and Cylindrobasidium torrendii.</title>
        <authorList>
            <person name="Floudas D."/>
            <person name="Held B.W."/>
            <person name="Riley R."/>
            <person name="Nagy L.G."/>
            <person name="Koehler G."/>
            <person name="Ransdell A.S."/>
            <person name="Younus H."/>
            <person name="Chow J."/>
            <person name="Chiniquy J."/>
            <person name="Lipzen A."/>
            <person name="Tritt A."/>
            <person name="Sun H."/>
            <person name="Haridas S."/>
            <person name="LaButti K."/>
            <person name="Ohm R.A."/>
            <person name="Kues U."/>
            <person name="Blanchette R.A."/>
            <person name="Grigoriev I.V."/>
            <person name="Minto R.E."/>
            <person name="Hibbett D.S."/>
        </authorList>
    </citation>
    <scope>NUCLEOTIDE SEQUENCE [LARGE SCALE GENOMIC DNA]</scope>
    <source>
        <strain evidence="6 7">FP15055 ss-10</strain>
    </source>
</reference>
<dbReference type="OrthoDB" id="6247875at2759"/>
<gene>
    <name evidence="6" type="ORF">CYLTODRAFT_490576</name>
</gene>
<dbReference type="InterPro" id="IPR050140">
    <property type="entry name" value="SRY-related_HMG-box_TF-like"/>
</dbReference>
<feature type="region of interest" description="Disordered" evidence="4">
    <location>
        <begin position="138"/>
        <end position="202"/>
    </location>
</feature>
<feature type="compositionally biased region" description="Polar residues" evidence="4">
    <location>
        <begin position="44"/>
        <end position="56"/>
    </location>
</feature>
<dbReference type="PANTHER" id="PTHR10270:SF161">
    <property type="entry name" value="SEX-DETERMINING REGION Y PROTEIN"/>
    <property type="match status" value="1"/>
</dbReference>
<evidence type="ECO:0000256" key="3">
    <source>
        <dbReference type="PROSITE-ProRule" id="PRU00267"/>
    </source>
</evidence>
<dbReference type="Gene3D" id="1.10.30.10">
    <property type="entry name" value="High mobility group box domain"/>
    <property type="match status" value="1"/>
</dbReference>
<dbReference type="GO" id="GO:0030154">
    <property type="term" value="P:cell differentiation"/>
    <property type="evidence" value="ECO:0007669"/>
    <property type="project" value="TreeGrafter"/>
</dbReference>
<accession>A0A0D7BBG4</accession>
<organism evidence="6 7">
    <name type="scientific">Cylindrobasidium torrendii FP15055 ss-10</name>
    <dbReference type="NCBI Taxonomy" id="1314674"/>
    <lineage>
        <taxon>Eukaryota</taxon>
        <taxon>Fungi</taxon>
        <taxon>Dikarya</taxon>
        <taxon>Basidiomycota</taxon>
        <taxon>Agaricomycotina</taxon>
        <taxon>Agaricomycetes</taxon>
        <taxon>Agaricomycetidae</taxon>
        <taxon>Agaricales</taxon>
        <taxon>Marasmiineae</taxon>
        <taxon>Physalacriaceae</taxon>
        <taxon>Cylindrobasidium</taxon>
    </lineage>
</organism>
<keyword evidence="3" id="KW-0539">Nucleus</keyword>
<feature type="DNA-binding region" description="HMG box" evidence="3">
    <location>
        <begin position="75"/>
        <end position="139"/>
    </location>
</feature>
<dbReference type="InterPro" id="IPR009071">
    <property type="entry name" value="HMG_box_dom"/>
</dbReference>
<dbReference type="SMART" id="SM00398">
    <property type="entry name" value="HMG"/>
    <property type="match status" value="1"/>
</dbReference>